<protein>
    <submittedName>
        <fullName evidence="1">Uncharacterized protein</fullName>
    </submittedName>
</protein>
<organism evidence="1 2">
    <name type="scientific">Marinimicrobium koreense</name>
    <dbReference type="NCBI Taxonomy" id="306545"/>
    <lineage>
        <taxon>Bacteria</taxon>
        <taxon>Pseudomonadati</taxon>
        <taxon>Pseudomonadota</taxon>
        <taxon>Gammaproteobacteria</taxon>
        <taxon>Cellvibrionales</taxon>
        <taxon>Cellvibrionaceae</taxon>
        <taxon>Marinimicrobium</taxon>
    </lineage>
</organism>
<dbReference type="OrthoDB" id="10000920at2"/>
<dbReference type="EMBL" id="RJUK01000001">
    <property type="protein sequence ID" value="ROQ20748.1"/>
    <property type="molecule type" value="Genomic_DNA"/>
</dbReference>
<dbReference type="AlphaFoldDB" id="A0A3N1NZK1"/>
<sequence>MTPSVLQHLDELRPETGIKTLGDLIGLKRYLQNSGQKPFLLAHSKFLNGRWIYEPSTPVEKLEIQENCVAHRKAMTLPSVIENNYTFMLNNRLMGGRDYPLLTSLAGAGASFVSGGAGLIFSAAATGISLGKTTHRILARGGDELWQREEIGKSRIGASFVPVHVVSYFLVDPFRGANDRKVWLIHEERHELSM</sequence>
<accession>A0A3N1NZK1</accession>
<dbReference type="RefSeq" id="WP_123637849.1">
    <property type="nucleotide sequence ID" value="NZ_RJUK01000001.1"/>
</dbReference>
<proteinExistence type="predicted"/>
<keyword evidence="2" id="KW-1185">Reference proteome</keyword>
<gene>
    <name evidence="1" type="ORF">EDC38_1364</name>
</gene>
<evidence type="ECO:0000313" key="1">
    <source>
        <dbReference type="EMBL" id="ROQ20748.1"/>
    </source>
</evidence>
<reference evidence="1 2" key="1">
    <citation type="submission" date="2018-11" db="EMBL/GenBank/DDBJ databases">
        <title>Genomic Encyclopedia of Type Strains, Phase IV (KMG-IV): sequencing the most valuable type-strain genomes for metagenomic binning, comparative biology and taxonomic classification.</title>
        <authorList>
            <person name="Goeker M."/>
        </authorList>
    </citation>
    <scope>NUCLEOTIDE SEQUENCE [LARGE SCALE GENOMIC DNA]</scope>
    <source>
        <strain evidence="1 2">DSM 16974</strain>
    </source>
</reference>
<dbReference type="Proteomes" id="UP000273643">
    <property type="component" value="Unassembled WGS sequence"/>
</dbReference>
<name>A0A3N1NZK1_9GAMM</name>
<evidence type="ECO:0000313" key="2">
    <source>
        <dbReference type="Proteomes" id="UP000273643"/>
    </source>
</evidence>
<comment type="caution">
    <text evidence="1">The sequence shown here is derived from an EMBL/GenBank/DDBJ whole genome shotgun (WGS) entry which is preliminary data.</text>
</comment>